<keyword evidence="3" id="KW-0269">Exonuclease</keyword>
<dbReference type="InterPro" id="IPR036866">
    <property type="entry name" value="RibonucZ/Hydroxyglut_hydro"/>
</dbReference>
<dbReference type="EMBL" id="JABCYN010000003">
    <property type="protein sequence ID" value="KAF6016185.1"/>
    <property type="molecule type" value="Genomic_DNA"/>
</dbReference>
<proteinExistence type="predicted"/>
<evidence type="ECO:0000256" key="4">
    <source>
        <dbReference type="SAM" id="MobiDB-lite"/>
    </source>
</evidence>
<dbReference type="Gene3D" id="3.60.15.10">
    <property type="entry name" value="Ribonuclease Z/Hydroxyacylglutathione hydrolase-like"/>
    <property type="match status" value="1"/>
</dbReference>
<evidence type="ECO:0000313" key="6">
    <source>
        <dbReference type="Proteomes" id="UP000568158"/>
    </source>
</evidence>
<dbReference type="GO" id="GO:0006303">
    <property type="term" value="P:double-strand break repair via nonhomologous end joining"/>
    <property type="evidence" value="ECO:0007669"/>
    <property type="project" value="TreeGrafter"/>
</dbReference>
<dbReference type="Proteomes" id="UP000568158">
    <property type="component" value="Unassembled WGS sequence"/>
</dbReference>
<evidence type="ECO:0000313" key="5">
    <source>
        <dbReference type="EMBL" id="KAF6016185.1"/>
    </source>
</evidence>
<dbReference type="PANTHER" id="PTHR23240:SF8">
    <property type="entry name" value="PROTEIN ARTEMIS"/>
    <property type="match status" value="1"/>
</dbReference>
<organism evidence="5 6">
    <name type="scientific">Dekkera bruxellensis</name>
    <name type="common">Brettanomyces custersii</name>
    <dbReference type="NCBI Taxonomy" id="5007"/>
    <lineage>
        <taxon>Eukaryota</taxon>
        <taxon>Fungi</taxon>
        <taxon>Dikarya</taxon>
        <taxon>Ascomycota</taxon>
        <taxon>Saccharomycotina</taxon>
        <taxon>Pichiomycetes</taxon>
        <taxon>Pichiales</taxon>
        <taxon>Pichiaceae</taxon>
        <taxon>Brettanomyces</taxon>
    </lineage>
</organism>
<keyword evidence="1" id="KW-0540">Nuclease</keyword>
<protein>
    <recommendedName>
        <fullName evidence="7">DNA repair metallo-beta-lactamase domain-containing protein</fullName>
    </recommendedName>
</protein>
<evidence type="ECO:0000256" key="3">
    <source>
        <dbReference type="ARBA" id="ARBA00022839"/>
    </source>
</evidence>
<feature type="region of interest" description="Disordered" evidence="4">
    <location>
        <begin position="469"/>
        <end position="497"/>
    </location>
</feature>
<evidence type="ECO:0008006" key="7">
    <source>
        <dbReference type="Google" id="ProtNLM"/>
    </source>
</evidence>
<dbReference type="AlphaFoldDB" id="A0A8H6BQU4"/>
<evidence type="ECO:0000256" key="1">
    <source>
        <dbReference type="ARBA" id="ARBA00022722"/>
    </source>
</evidence>
<accession>A0A8H6BQU4</accession>
<feature type="compositionally biased region" description="Low complexity" evidence="4">
    <location>
        <begin position="473"/>
        <end position="497"/>
    </location>
</feature>
<reference evidence="5 6" key="1">
    <citation type="journal article" date="2020" name="Appl. Microbiol. Biotechnol.">
        <title>Targeted gene deletion in Brettanomyces bruxellensis with an expression-free CRISPR-Cas9 system.</title>
        <authorList>
            <person name="Varela C."/>
            <person name="Bartel C."/>
            <person name="Onetto C."/>
            <person name="Borneman A."/>
        </authorList>
    </citation>
    <scope>NUCLEOTIDE SEQUENCE [LARGE SCALE GENOMIC DNA]</scope>
    <source>
        <strain evidence="5 6">AWRI1613</strain>
    </source>
</reference>
<dbReference type="GO" id="GO:0003684">
    <property type="term" value="F:damaged DNA binding"/>
    <property type="evidence" value="ECO:0007669"/>
    <property type="project" value="TreeGrafter"/>
</dbReference>
<sequence length="598" mass="69433">MQFSGIIPEIPYIRVDNFIKLTDQVHYGFVSHAHFDHLSGLANSIGNLQIYCTEITKKLICSLEKSKYNKNLDKLRPCPMNKTLTLGQGKIRVTFIPIYHCLGSAMILFETHDKNRGTACLDAIYLDTTFAYRTQNIDIMDRYIGIRKLINMIRKYPKGTTFRLLNTTFGFEEVWIRLADAFGVQSFTFGEEMKRRFRYVHHPKDHSQLYVNPVDTLDSLLVECEGNTSCLDTRYQFFIGKEFDQCMVSISASIDLTKFEFDNMYGEKRMEEFISVEKRTNTKYTFYSCDFNYNTGNSTTRVSKAYIQNKETGLFLPLDLRFIFSRHSSCRECLTFISLFKQHVCELYPIVSDVRTWMRGFTMKRYFSFACLCQNFRYDNEMISKYGQSPINNKEKIEIVNYWDYSLLKNEDKRHELEFMGQFSGYKRTQFSEKFAISRLNVLSGCDRAVVTRNRKNAIEDLSNAINRGISRNTPLSPSDSNSTDSQSSKSSGQLKGAMVAKNIEIDEKLKSENSISFHVTCSFNSSATASDASSSTSASYAKYSWWTKFEVDVKPTNSQNRYNCDFIECNENSQKKKRRKLRARNITKIRERISHLI</sequence>
<dbReference type="SUPFAM" id="SSF56281">
    <property type="entry name" value="Metallo-hydrolase/oxidoreductase"/>
    <property type="match status" value="1"/>
</dbReference>
<keyword evidence="2" id="KW-0378">Hydrolase</keyword>
<comment type="caution">
    <text evidence="5">The sequence shown here is derived from an EMBL/GenBank/DDBJ whole genome shotgun (WGS) entry which is preliminary data.</text>
</comment>
<evidence type="ECO:0000256" key="2">
    <source>
        <dbReference type="ARBA" id="ARBA00022801"/>
    </source>
</evidence>
<name>A0A8H6BQU4_DEKBR</name>
<dbReference type="GO" id="GO:0035312">
    <property type="term" value="F:5'-3' DNA exonuclease activity"/>
    <property type="evidence" value="ECO:0007669"/>
    <property type="project" value="TreeGrafter"/>
</dbReference>
<dbReference type="GO" id="GO:0000723">
    <property type="term" value="P:telomere maintenance"/>
    <property type="evidence" value="ECO:0007669"/>
    <property type="project" value="TreeGrafter"/>
</dbReference>
<dbReference type="PANTHER" id="PTHR23240">
    <property type="entry name" value="DNA CROSS-LINK REPAIR PROTEIN PSO2/SNM1-RELATED"/>
    <property type="match status" value="1"/>
</dbReference>
<dbReference type="GO" id="GO:0036297">
    <property type="term" value="P:interstrand cross-link repair"/>
    <property type="evidence" value="ECO:0007669"/>
    <property type="project" value="TreeGrafter"/>
</dbReference>
<gene>
    <name evidence="5" type="ORF">HII12_000226</name>
</gene>